<gene>
    <name evidence="10" type="ORF">LPJ64_004482</name>
</gene>
<organism evidence="10 11">
    <name type="scientific">Coemansia asiatica</name>
    <dbReference type="NCBI Taxonomy" id="1052880"/>
    <lineage>
        <taxon>Eukaryota</taxon>
        <taxon>Fungi</taxon>
        <taxon>Fungi incertae sedis</taxon>
        <taxon>Zoopagomycota</taxon>
        <taxon>Kickxellomycotina</taxon>
        <taxon>Kickxellomycetes</taxon>
        <taxon>Kickxellales</taxon>
        <taxon>Kickxellaceae</taxon>
        <taxon>Coemansia</taxon>
    </lineage>
</organism>
<feature type="compositionally biased region" description="Acidic residues" evidence="8">
    <location>
        <begin position="692"/>
        <end position="707"/>
    </location>
</feature>
<dbReference type="InterPro" id="IPR036947">
    <property type="entry name" value="POLO_box_dom_sf"/>
</dbReference>
<keyword evidence="11" id="KW-1185">Reference proteome</keyword>
<keyword evidence="7" id="KW-0175">Coiled coil</keyword>
<keyword evidence="1" id="KW-0723">Serine/threonine-protein kinase</keyword>
<feature type="region of interest" description="Disordered" evidence="8">
    <location>
        <begin position="393"/>
        <end position="487"/>
    </location>
</feature>
<feature type="compositionally biased region" description="Polar residues" evidence="8">
    <location>
        <begin position="938"/>
        <end position="950"/>
    </location>
</feature>
<evidence type="ECO:0000256" key="2">
    <source>
        <dbReference type="ARBA" id="ARBA00022679"/>
    </source>
</evidence>
<dbReference type="InterPro" id="IPR047108">
    <property type="entry name" value="Plk4-like_POLO_box_2_sf"/>
</dbReference>
<dbReference type="Gene3D" id="3.30.1120.30">
    <property type="entry name" value="POLO box domain"/>
    <property type="match status" value="1"/>
</dbReference>
<dbReference type="GO" id="GO:0005524">
    <property type="term" value="F:ATP binding"/>
    <property type="evidence" value="ECO:0007669"/>
    <property type="project" value="UniProtKB-UniRule"/>
</dbReference>
<dbReference type="Pfam" id="PF00069">
    <property type="entry name" value="Pkinase"/>
    <property type="match status" value="1"/>
</dbReference>
<dbReference type="InterPro" id="IPR000719">
    <property type="entry name" value="Prot_kinase_dom"/>
</dbReference>
<dbReference type="InterPro" id="IPR011009">
    <property type="entry name" value="Kinase-like_dom_sf"/>
</dbReference>
<keyword evidence="2" id="KW-0808">Transferase</keyword>
<dbReference type="EMBL" id="JANBOH010000221">
    <property type="protein sequence ID" value="KAJ1643770.1"/>
    <property type="molecule type" value="Genomic_DNA"/>
</dbReference>
<sequence>MYLRQHPTYRRLSTQLGRKGSRQYQHHHSSNGPPETYPIQQASMEQQNNAEYDVIGPESPSRDGPTSHDFTGWERIGRGGFGKVYRVEPRHPHMFNDETQVAIKMVDKRALKDSAAEMRLAAEVAIHESMDHRSIVTVHDSFEDDRFVYIVMEYCRGGDLWRYLRQRYLQLHQRETKDGQQQNNNGGELAALSEPEVRYIMRQICEAVVYIHSCGAMHRDLKLANIMLTDTLDVKIGDFGLATWIRGGDKTTEPTTLCGTPSYISPEILARQPYGFESDIWALGCLLVTLLTGSQPFGTSRKKITEDLVAQIRLPRDISFETKQLVRGLLRIDPRKRIRSTELLKHSFFDPQMPQSRLLLLEELNKQIQLQLQLQQQKQKQKQLAKRVLPGSRNHIDADNAGGSHHAGAVDDHGYYGHSNANRGRTYEREMADASGRTQPVAAPYRRAADAGSDSRSTYHHQTRTDQSRTATSCMARGAGPSSSQTNAAAITTTATTVNGNHSGNGSGNGSGSTEIIDLGKFSTQRLQPLKRSMKNGKVYLRADHLFVIDLTSSPSLVAMDEPHRSIYEFKRPLHLDSLHPQSAAHTYPWDLTKLPDRVARVVRVGYRCVAYLLAQQKRLRISTPQGKAWLFEDKPLATFKISFFNGIKVEIARKRGEVTVEIPSSQDLPNEIQKIPLVPGDFSDDPSRDADMDDLQPLDFADPDDPDYSRRGRPTGGRRPDGHGSLETRVPAKIRGIMKHAQETLRRMLLFDAVLREFEVGGAMFAEYQGQIEYPVEIQWEWDGSVEIDYVPPGLKRREREMAADLRSSAMPVPNAAAAVLGVTSGRGSGRPMSVSNTVGSTTVIAGSTTLANAHAHAHGHGNGGAGLLPQRQQRNLVERPIHQGNHHNHHNHHHNQQQQQQLHQWGAHVLDRRTVDDTPTRRLNLGPITRLVEEFNQSAKSSSRTAPLNNNNNNNTNFLQTPAQLVLHTPSNPLVASTGRPVSHQSKQHEALARVAHEMAHRTFEEACFIPQVGWCMAAQGPAGDEDDYVITILFCDGCRLLINVRDQVASYMDAASEYTDLPLDHSMPVRVKERLSWLPHFLSQMGLDT</sequence>
<dbReference type="GO" id="GO:0005634">
    <property type="term" value="C:nucleus"/>
    <property type="evidence" value="ECO:0007669"/>
    <property type="project" value="TreeGrafter"/>
</dbReference>
<keyword evidence="3 6" id="KW-0547">Nucleotide-binding</keyword>
<feature type="region of interest" description="Disordered" evidence="8">
    <location>
        <begin position="938"/>
        <end position="959"/>
    </location>
</feature>
<dbReference type="FunFam" id="3.30.200.20:FF:000042">
    <property type="entry name" value="Aurora kinase A"/>
    <property type="match status" value="1"/>
</dbReference>
<dbReference type="PROSITE" id="PS50011">
    <property type="entry name" value="PROTEIN_KINASE_DOM"/>
    <property type="match status" value="1"/>
</dbReference>
<evidence type="ECO:0000256" key="3">
    <source>
        <dbReference type="ARBA" id="ARBA00022741"/>
    </source>
</evidence>
<keyword evidence="5 6" id="KW-0067">ATP-binding</keyword>
<accession>A0A9W8CII9</accession>
<feature type="binding site" evidence="6">
    <location>
        <position position="104"/>
    </location>
    <ligand>
        <name>ATP</name>
        <dbReference type="ChEBI" id="CHEBI:30616"/>
    </ligand>
</feature>
<feature type="region of interest" description="Disordered" evidence="8">
    <location>
        <begin position="1"/>
        <end position="38"/>
    </location>
</feature>
<keyword evidence="4" id="KW-0418">Kinase</keyword>
<reference evidence="10" key="1">
    <citation type="submission" date="2022-07" db="EMBL/GenBank/DDBJ databases">
        <title>Phylogenomic reconstructions and comparative analyses of Kickxellomycotina fungi.</title>
        <authorList>
            <person name="Reynolds N.K."/>
            <person name="Stajich J.E."/>
            <person name="Barry K."/>
            <person name="Grigoriev I.V."/>
            <person name="Crous P."/>
            <person name="Smith M.E."/>
        </authorList>
    </citation>
    <scope>NUCLEOTIDE SEQUENCE</scope>
    <source>
        <strain evidence="10">NBRC 105413</strain>
    </source>
</reference>
<dbReference type="PROSITE" id="PS00107">
    <property type="entry name" value="PROTEIN_KINASE_ATP"/>
    <property type="match status" value="1"/>
</dbReference>
<evidence type="ECO:0000256" key="1">
    <source>
        <dbReference type="ARBA" id="ARBA00022527"/>
    </source>
</evidence>
<dbReference type="Gene3D" id="3.30.1120.130">
    <property type="match status" value="1"/>
</dbReference>
<dbReference type="Proteomes" id="UP001145021">
    <property type="component" value="Unassembled WGS sequence"/>
</dbReference>
<evidence type="ECO:0000256" key="6">
    <source>
        <dbReference type="PROSITE-ProRule" id="PRU10141"/>
    </source>
</evidence>
<dbReference type="AlphaFoldDB" id="A0A9W8CII9"/>
<feature type="region of interest" description="Disordered" evidence="8">
    <location>
        <begin position="53"/>
        <end position="72"/>
    </location>
</feature>
<feature type="compositionally biased region" description="Basic residues" evidence="8">
    <location>
        <begin position="19"/>
        <end position="29"/>
    </location>
</feature>
<evidence type="ECO:0000256" key="4">
    <source>
        <dbReference type="ARBA" id="ARBA00022777"/>
    </source>
</evidence>
<dbReference type="SMART" id="SM00220">
    <property type="entry name" value="S_TKc"/>
    <property type="match status" value="1"/>
</dbReference>
<evidence type="ECO:0000256" key="5">
    <source>
        <dbReference type="ARBA" id="ARBA00022840"/>
    </source>
</evidence>
<evidence type="ECO:0000313" key="10">
    <source>
        <dbReference type="EMBL" id="KAJ1643770.1"/>
    </source>
</evidence>
<evidence type="ECO:0000256" key="8">
    <source>
        <dbReference type="SAM" id="MobiDB-lite"/>
    </source>
</evidence>
<name>A0A9W8CII9_9FUNG</name>
<evidence type="ECO:0000313" key="11">
    <source>
        <dbReference type="Proteomes" id="UP001145021"/>
    </source>
</evidence>
<feature type="domain" description="Protein kinase" evidence="9">
    <location>
        <begin position="70"/>
        <end position="349"/>
    </location>
</feature>
<evidence type="ECO:0000259" key="9">
    <source>
        <dbReference type="PROSITE" id="PS50011"/>
    </source>
</evidence>
<evidence type="ECO:0000256" key="7">
    <source>
        <dbReference type="SAM" id="Coils"/>
    </source>
</evidence>
<dbReference type="SUPFAM" id="SSF56112">
    <property type="entry name" value="Protein kinase-like (PK-like)"/>
    <property type="match status" value="1"/>
</dbReference>
<dbReference type="GO" id="GO:0004674">
    <property type="term" value="F:protein serine/threonine kinase activity"/>
    <property type="evidence" value="ECO:0007669"/>
    <property type="project" value="UniProtKB-KW"/>
</dbReference>
<proteinExistence type="predicted"/>
<feature type="compositionally biased region" description="Basic residues" evidence="8">
    <location>
        <begin position="886"/>
        <end position="897"/>
    </location>
</feature>
<protein>
    <recommendedName>
        <fullName evidence="9">Protein kinase domain-containing protein</fullName>
    </recommendedName>
</protein>
<comment type="caution">
    <text evidence="10">The sequence shown here is derived from an EMBL/GenBank/DDBJ whole genome shotgun (WGS) entry which is preliminary data.</text>
</comment>
<feature type="region of interest" description="Disordered" evidence="8">
    <location>
        <begin position="674"/>
        <end position="731"/>
    </location>
</feature>
<feature type="coiled-coil region" evidence="7">
    <location>
        <begin position="358"/>
        <end position="387"/>
    </location>
</feature>
<dbReference type="PANTHER" id="PTHR24345:SF91">
    <property type="entry name" value="SERINE_THREONINE-PROTEIN KINASE PLK4"/>
    <property type="match status" value="1"/>
</dbReference>
<dbReference type="PANTHER" id="PTHR24345">
    <property type="entry name" value="SERINE/THREONINE-PROTEIN KINASE PLK"/>
    <property type="match status" value="1"/>
</dbReference>
<dbReference type="InterPro" id="IPR017441">
    <property type="entry name" value="Protein_kinase_ATP_BS"/>
</dbReference>
<dbReference type="Gene3D" id="1.10.510.10">
    <property type="entry name" value="Transferase(Phosphotransferase) domain 1"/>
    <property type="match status" value="1"/>
</dbReference>
<feature type="region of interest" description="Disordered" evidence="8">
    <location>
        <begin position="884"/>
        <end position="905"/>
    </location>
</feature>